<comment type="similarity">
    <text evidence="3 11">Belongs to the long-chain O-acyltransferase family.</text>
</comment>
<evidence type="ECO:0000256" key="2">
    <source>
        <dbReference type="ARBA" id="ARBA00005189"/>
    </source>
</evidence>
<evidence type="ECO:0000256" key="4">
    <source>
        <dbReference type="ARBA" id="ARBA00013244"/>
    </source>
</evidence>
<dbReference type="GO" id="GO:0004144">
    <property type="term" value="F:diacylglycerol O-acyltransferase activity"/>
    <property type="evidence" value="ECO:0007669"/>
    <property type="project" value="UniProtKB-EC"/>
</dbReference>
<dbReference type="SUPFAM" id="SSF52777">
    <property type="entry name" value="CoA-dependent acyltransferases"/>
    <property type="match status" value="2"/>
</dbReference>
<keyword evidence="5 11" id="KW-0444">Lipid biosynthesis</keyword>
<dbReference type="AlphaFoldDB" id="A0AAU8K705"/>
<dbReference type="InterPro" id="IPR023213">
    <property type="entry name" value="CAT-like_dom_sf"/>
</dbReference>
<proteinExistence type="inferred from homology"/>
<evidence type="ECO:0000256" key="8">
    <source>
        <dbReference type="ARBA" id="ARBA00023098"/>
    </source>
</evidence>
<dbReference type="EC" id="2.3.1.20" evidence="4 11"/>
<dbReference type="EMBL" id="CP159872">
    <property type="protein sequence ID" value="XCM83841.1"/>
    <property type="molecule type" value="Genomic_DNA"/>
</dbReference>
<dbReference type="GO" id="GO:0005886">
    <property type="term" value="C:plasma membrane"/>
    <property type="evidence" value="ECO:0007669"/>
    <property type="project" value="TreeGrafter"/>
</dbReference>
<dbReference type="GO" id="GO:0019432">
    <property type="term" value="P:triglyceride biosynthetic process"/>
    <property type="evidence" value="ECO:0007669"/>
    <property type="project" value="TreeGrafter"/>
</dbReference>
<dbReference type="GO" id="GO:0071731">
    <property type="term" value="P:response to nitric oxide"/>
    <property type="evidence" value="ECO:0007669"/>
    <property type="project" value="TreeGrafter"/>
</dbReference>
<reference evidence="14" key="1">
    <citation type="submission" date="2024-06" db="EMBL/GenBank/DDBJ databases">
        <title>The genome sequences of Kitasatospora sp. strain HUAS MG31.</title>
        <authorList>
            <person name="Mo P."/>
        </authorList>
    </citation>
    <scope>NUCLEOTIDE SEQUENCE</scope>
    <source>
        <strain evidence="14">HUAS MG31</strain>
    </source>
</reference>
<feature type="domain" description="O-acyltransferase WSD1-like N-terminal" evidence="12">
    <location>
        <begin position="28"/>
        <end position="291"/>
    </location>
</feature>
<keyword evidence="7 11" id="KW-0319">Glycerol metabolism</keyword>
<dbReference type="Gene3D" id="3.30.559.30">
    <property type="entry name" value="Nonribosomal peptide synthetase, condensation domain"/>
    <property type="match status" value="1"/>
</dbReference>
<evidence type="ECO:0000256" key="5">
    <source>
        <dbReference type="ARBA" id="ARBA00022516"/>
    </source>
</evidence>
<evidence type="ECO:0000256" key="1">
    <source>
        <dbReference type="ARBA" id="ARBA00004771"/>
    </source>
</evidence>
<keyword evidence="8 11" id="KW-0443">Lipid metabolism</keyword>
<dbReference type="PANTHER" id="PTHR31650:SF1">
    <property type="entry name" value="WAX ESTER SYNTHASE_DIACYLGLYCEROL ACYLTRANSFERASE 4-RELATED"/>
    <property type="match status" value="1"/>
</dbReference>
<evidence type="ECO:0000259" key="13">
    <source>
        <dbReference type="Pfam" id="PF06974"/>
    </source>
</evidence>
<comment type="pathway">
    <text evidence="2">Lipid metabolism.</text>
</comment>
<dbReference type="GO" id="GO:0001666">
    <property type="term" value="P:response to hypoxia"/>
    <property type="evidence" value="ECO:0007669"/>
    <property type="project" value="TreeGrafter"/>
</dbReference>
<protein>
    <recommendedName>
        <fullName evidence="4 11">Diacylglycerol O-acyltransferase</fullName>
        <ecNumber evidence="4 11">2.3.1.20</ecNumber>
    </recommendedName>
</protein>
<dbReference type="GO" id="GO:0006071">
    <property type="term" value="P:glycerol metabolic process"/>
    <property type="evidence" value="ECO:0007669"/>
    <property type="project" value="UniProtKB-KW"/>
</dbReference>
<comment type="catalytic activity">
    <reaction evidence="10 11">
        <text>an acyl-CoA + a 1,2-diacyl-sn-glycerol = a triacyl-sn-glycerol + CoA</text>
        <dbReference type="Rhea" id="RHEA:10868"/>
        <dbReference type="ChEBI" id="CHEBI:17815"/>
        <dbReference type="ChEBI" id="CHEBI:57287"/>
        <dbReference type="ChEBI" id="CHEBI:58342"/>
        <dbReference type="ChEBI" id="CHEBI:64615"/>
        <dbReference type="EC" id="2.3.1.20"/>
    </reaction>
</comment>
<dbReference type="Gene3D" id="3.30.559.10">
    <property type="entry name" value="Chloramphenicol acetyltransferase-like domain"/>
    <property type="match status" value="1"/>
</dbReference>
<dbReference type="KEGG" id="kcm:ABWK59_35460"/>
<accession>A0AAU8K705</accession>
<dbReference type="RefSeq" id="WP_354644780.1">
    <property type="nucleotide sequence ID" value="NZ_CP159872.1"/>
</dbReference>
<evidence type="ECO:0000256" key="3">
    <source>
        <dbReference type="ARBA" id="ARBA00009587"/>
    </source>
</evidence>
<gene>
    <name evidence="14" type="ORF">ABWK59_35460</name>
</gene>
<sequence>MLIFVVDGGGIMGTSIGAPGRGPVMERLAPQDLMLLWSDDFGWPEVIGALAILDGARLLDSDGRFRAEAVREVLGSRLSQVPRFRQLLHAPRRGLGRPLWVDAPAFDLTEHVRVLPFAAPPDEAGLLRAVEHVRALPLDRSRPLWEMWFLPGLTGDRVAVFFKVHHTIADGAAGVALLGAFLDPSADAPTTPARLWTPAPVPSNRDLFEDNLRGRVQATEGTLSKLRRPATTLHQARDKWPAVHENYFKGRAPQMSFNIPVGPHRRLALVRSRLDAVKQIAHSHEVKLNDVLMAATAGGLRELLRSRGERVEGLVLRAFVPVSLHQEESGRARGNRSGMMFVPLPIGEPDPVRRLRLIAAASARQKQYVVGPAEGILGRNRVVQRAMMRGLGHQRWANLYVGNIFGPPIPLYLAGARITEIFPVVPITGNFTLAIAALSYAEQFNIGVVVDANACPDIEVLADGVRNHMQAFGPSRPHAEAG</sequence>
<feature type="domain" description="O-acyltransferase WSD1 C-terminal" evidence="13">
    <location>
        <begin position="334"/>
        <end position="470"/>
    </location>
</feature>
<keyword evidence="6 11" id="KW-0808">Transferase</keyword>
<dbReference type="GO" id="GO:0051701">
    <property type="term" value="P:biological process involved in interaction with host"/>
    <property type="evidence" value="ECO:0007669"/>
    <property type="project" value="TreeGrafter"/>
</dbReference>
<dbReference type="InterPro" id="IPR009721">
    <property type="entry name" value="O-acyltransferase_WSD1_C"/>
</dbReference>
<evidence type="ECO:0000256" key="9">
    <source>
        <dbReference type="ARBA" id="ARBA00023315"/>
    </source>
</evidence>
<evidence type="ECO:0000256" key="10">
    <source>
        <dbReference type="ARBA" id="ARBA00048109"/>
    </source>
</evidence>
<dbReference type="Pfam" id="PF06974">
    <property type="entry name" value="WS_DGAT_C"/>
    <property type="match status" value="1"/>
</dbReference>
<dbReference type="Pfam" id="PF03007">
    <property type="entry name" value="WS_DGAT_cat"/>
    <property type="match status" value="1"/>
</dbReference>
<evidence type="ECO:0000313" key="14">
    <source>
        <dbReference type="EMBL" id="XCM83841.1"/>
    </source>
</evidence>
<dbReference type="InterPro" id="IPR004255">
    <property type="entry name" value="O-acyltransferase_WSD1_N"/>
</dbReference>
<evidence type="ECO:0000256" key="11">
    <source>
        <dbReference type="RuleBase" id="RU361241"/>
    </source>
</evidence>
<dbReference type="InterPro" id="IPR014292">
    <property type="entry name" value="Acyl_transf_WS/DGAT"/>
</dbReference>
<evidence type="ECO:0000256" key="7">
    <source>
        <dbReference type="ARBA" id="ARBA00022798"/>
    </source>
</evidence>
<evidence type="ECO:0000259" key="12">
    <source>
        <dbReference type="Pfam" id="PF03007"/>
    </source>
</evidence>
<organism evidence="14">
    <name type="scientific">Kitasatospora camelliae</name>
    <dbReference type="NCBI Taxonomy" id="3156397"/>
    <lineage>
        <taxon>Bacteria</taxon>
        <taxon>Bacillati</taxon>
        <taxon>Actinomycetota</taxon>
        <taxon>Actinomycetes</taxon>
        <taxon>Kitasatosporales</taxon>
        <taxon>Streptomycetaceae</taxon>
        <taxon>Kitasatospora</taxon>
    </lineage>
</organism>
<evidence type="ECO:0000256" key="6">
    <source>
        <dbReference type="ARBA" id="ARBA00022679"/>
    </source>
</evidence>
<comment type="pathway">
    <text evidence="1 11">Glycerolipid metabolism; triacylglycerol biosynthesis.</text>
</comment>
<dbReference type="NCBIfam" id="TIGR02946">
    <property type="entry name" value="acyl_WS_DGAT"/>
    <property type="match status" value="1"/>
</dbReference>
<dbReference type="InterPro" id="IPR045034">
    <property type="entry name" value="O-acyltransferase_WSD1-like"/>
</dbReference>
<dbReference type="PANTHER" id="PTHR31650">
    <property type="entry name" value="O-ACYLTRANSFERASE (WSD1-LIKE) FAMILY PROTEIN"/>
    <property type="match status" value="1"/>
</dbReference>
<name>A0AAU8K705_9ACTN</name>
<keyword evidence="9 11" id="KW-0012">Acyltransferase</keyword>